<evidence type="ECO:0000313" key="1">
    <source>
        <dbReference type="EMBL" id="KKW30461.1"/>
    </source>
</evidence>
<dbReference type="Proteomes" id="UP000034846">
    <property type="component" value="Unassembled WGS sequence"/>
</dbReference>
<proteinExistence type="predicted"/>
<gene>
    <name evidence="1" type="ORF">UY72_C0012G0006</name>
</gene>
<dbReference type="EMBL" id="LCRD01000012">
    <property type="protein sequence ID" value="KKW30461.1"/>
    <property type="molecule type" value="Genomic_DNA"/>
</dbReference>
<dbReference type="InterPro" id="IPR021516">
    <property type="entry name" value="DUF3179"/>
</dbReference>
<sequence length="397" mass="43765">MKYQKQSVFILAVLVIAALFWGYDAWQQSKVSGGDWPELDGGLYSQAVVREGVSYLVPGSEVYETGVEKDGIPAINDPKYISVLAADNVIADDLYGIDVEVNGEHRYYPYQIMNWHEVVNDTFGDQELAVTYCTLCGTPIVYDRNVDGQTVEFGVSGKVYNNNTLLYDTSSDALWLQATGQSVVGTTVGKTLTVYPSIVMRWSDWKSLYPNGEVLSTETGFTRDYTRHPYGKYETSNAIYFPINHTTSAFANKWVVSMVKGGSETAAFAREVLTGVGMQEATVGDVPMIGVYDFDLDIVRVFDRRVDGDTLTFTFDYTQKELRDSATDSLWDATGRAVSGKMKGTQLAEVTSTTSYWVCAHTMAPAIRPIGAETTAVDAKVEGDTLIVDTTTQNVTQ</sequence>
<protein>
    <recommendedName>
        <fullName evidence="3">DUF3179 domain-containing protein</fullName>
    </recommendedName>
</protein>
<evidence type="ECO:0008006" key="3">
    <source>
        <dbReference type="Google" id="ProtNLM"/>
    </source>
</evidence>
<dbReference type="Pfam" id="PF11376">
    <property type="entry name" value="DUF3179"/>
    <property type="match status" value="1"/>
</dbReference>
<dbReference type="AlphaFoldDB" id="A0A0G1XHM9"/>
<evidence type="ECO:0000313" key="2">
    <source>
        <dbReference type="Proteomes" id="UP000034846"/>
    </source>
</evidence>
<comment type="caution">
    <text evidence="1">The sequence shown here is derived from an EMBL/GenBank/DDBJ whole genome shotgun (WGS) entry which is preliminary data.</text>
</comment>
<accession>A0A0G1XHM9</accession>
<organism evidence="1 2">
    <name type="scientific">Candidatus Uhrbacteria bacterium GW2011_GWD2_52_7</name>
    <dbReference type="NCBI Taxonomy" id="1618989"/>
    <lineage>
        <taxon>Bacteria</taxon>
        <taxon>Candidatus Uhriibacteriota</taxon>
    </lineage>
</organism>
<name>A0A0G1XHM9_9BACT</name>
<reference evidence="1 2" key="1">
    <citation type="journal article" date="2015" name="Nature">
        <title>rRNA introns, odd ribosomes, and small enigmatic genomes across a large radiation of phyla.</title>
        <authorList>
            <person name="Brown C.T."/>
            <person name="Hug L.A."/>
            <person name="Thomas B.C."/>
            <person name="Sharon I."/>
            <person name="Castelle C.J."/>
            <person name="Singh A."/>
            <person name="Wilkins M.J."/>
            <person name="Williams K.H."/>
            <person name="Banfield J.F."/>
        </authorList>
    </citation>
    <scope>NUCLEOTIDE SEQUENCE [LARGE SCALE GENOMIC DNA]</scope>
</reference>